<accession>E8LT45</accession>
<dbReference type="Gene3D" id="1.25.40.10">
    <property type="entry name" value="Tetratricopeptide repeat domain"/>
    <property type="match status" value="3"/>
</dbReference>
<feature type="signal peptide" evidence="2">
    <location>
        <begin position="1"/>
        <end position="19"/>
    </location>
</feature>
<dbReference type="InterPro" id="IPR019734">
    <property type="entry name" value="TPR_rpt"/>
</dbReference>
<feature type="chain" id="PRO_5003224304" evidence="2">
    <location>
        <begin position="20"/>
        <end position="389"/>
    </location>
</feature>
<proteinExistence type="predicted"/>
<evidence type="ECO:0000256" key="1">
    <source>
        <dbReference type="PROSITE-ProRule" id="PRU00339"/>
    </source>
</evidence>
<dbReference type="SMART" id="SM00028">
    <property type="entry name" value="TPR"/>
    <property type="match status" value="4"/>
</dbReference>
<dbReference type="EMBL" id="AEVS01000049">
    <property type="protein sequence ID" value="EGA66238.1"/>
    <property type="molecule type" value="Genomic_DNA"/>
</dbReference>
<dbReference type="RefSeq" id="WP_006878990.1">
    <property type="nucleotide sequence ID" value="NZ_AEVS01000049.1"/>
</dbReference>
<dbReference type="AlphaFoldDB" id="E8LT45"/>
<protein>
    <submittedName>
        <fullName evidence="3">Uncharacterized protein</fullName>
    </submittedName>
</protein>
<keyword evidence="2" id="KW-0732">Signal</keyword>
<evidence type="ECO:0000256" key="2">
    <source>
        <dbReference type="SAM" id="SignalP"/>
    </source>
</evidence>
<keyword evidence="4" id="KW-1185">Reference proteome</keyword>
<dbReference type="Proteomes" id="UP000004371">
    <property type="component" value="Unassembled WGS sequence"/>
</dbReference>
<dbReference type="eggNOG" id="COG0457">
    <property type="taxonomic scope" value="Bacteria"/>
</dbReference>
<name>E8LT45_9VIBR</name>
<feature type="repeat" description="TPR" evidence="1">
    <location>
        <begin position="99"/>
        <end position="132"/>
    </location>
</feature>
<dbReference type="OrthoDB" id="5592888at2"/>
<organism evidence="3 4">
    <name type="scientific">Vibrio brasiliensis LMG 20546</name>
    <dbReference type="NCBI Taxonomy" id="945543"/>
    <lineage>
        <taxon>Bacteria</taxon>
        <taxon>Pseudomonadati</taxon>
        <taxon>Pseudomonadota</taxon>
        <taxon>Gammaproteobacteria</taxon>
        <taxon>Vibrionales</taxon>
        <taxon>Vibrionaceae</taxon>
        <taxon>Vibrio</taxon>
        <taxon>Vibrio oreintalis group</taxon>
    </lineage>
</organism>
<comment type="caution">
    <text evidence="3">The sequence shown here is derived from an EMBL/GenBank/DDBJ whole genome shotgun (WGS) entry which is preliminary data.</text>
</comment>
<reference evidence="3 4" key="1">
    <citation type="journal article" date="2012" name="Int. J. Syst. Evol. Microbiol.">
        <title>Vibrio caribbeanicus sp. nov., isolated from the marine sponge Scleritoderma cyanea.</title>
        <authorList>
            <person name="Hoffmann M."/>
            <person name="Monday S.R."/>
            <person name="Allard M.W."/>
            <person name="Strain E.A."/>
            <person name="Whittaker P."/>
            <person name="Naum M."/>
            <person name="McCarthy P.J."/>
            <person name="Lopez J.V."/>
            <person name="Fischer M."/>
            <person name="Brown E.W."/>
        </authorList>
    </citation>
    <scope>NUCLEOTIDE SEQUENCE [LARGE SCALE GENOMIC DNA]</scope>
    <source>
        <strain evidence="3 4">LMG 20546</strain>
    </source>
</reference>
<sequence>MIRQTIALMLMLVSTASFSQELSQYSAVRVQKAHQLAQDEKLKQAISELKQIDTSRAYDQAFIARMLGVYLWQDDQPQAAIKQLNQAVSSGLLQDEQAWITERMLADLYLNQQNFEQAIKHYYQLIKTAPETQSADDIWLRIAQAHYQIEQWSKVIPATDRYLKLVNKEPLQPLSLKLGAQLQLKQWSKAIPTLKQLIALQPDKVNWWRQLAGLQIRVGRDKDALDTLSLAKINKLDLTQNDRRMLAQLYAKRGVPERAALEISQLDGAESNVQLLSEQAIYWQSAKEWDKAIEIWQRTAQLDKKYRWNLAQLLVQQGEYSSALPVLNKVEGRGEQVALAKTRVLFKLNRIEEALIEAKRADQINSSGQAQSWIRYLTQIRKMDDTSSG</sequence>
<dbReference type="Pfam" id="PF13432">
    <property type="entry name" value="TPR_16"/>
    <property type="match status" value="1"/>
</dbReference>
<dbReference type="STRING" id="945543.VIBR0546_00695"/>
<gene>
    <name evidence="3" type="ORF">VIBR0546_00695</name>
</gene>
<evidence type="ECO:0000313" key="4">
    <source>
        <dbReference type="Proteomes" id="UP000004371"/>
    </source>
</evidence>
<dbReference type="PROSITE" id="PS50005">
    <property type="entry name" value="TPR"/>
    <property type="match status" value="1"/>
</dbReference>
<evidence type="ECO:0000313" key="3">
    <source>
        <dbReference type="EMBL" id="EGA66238.1"/>
    </source>
</evidence>
<dbReference type="InterPro" id="IPR011990">
    <property type="entry name" value="TPR-like_helical_dom_sf"/>
</dbReference>
<keyword evidence="1" id="KW-0802">TPR repeat</keyword>
<dbReference type="SUPFAM" id="SSF48452">
    <property type="entry name" value="TPR-like"/>
    <property type="match status" value="2"/>
</dbReference>